<evidence type="ECO:0000313" key="1">
    <source>
        <dbReference type="EMBL" id="ERM82728.1"/>
    </source>
</evidence>
<evidence type="ECO:0000313" key="2">
    <source>
        <dbReference type="Proteomes" id="UP000016843"/>
    </source>
</evidence>
<dbReference type="AlphaFoldDB" id="U5BXY6"/>
<comment type="caution">
    <text evidence="1">The sequence shown here is derived from an EMBL/GenBank/DDBJ whole genome shotgun (WGS) entry which is preliminary data.</text>
</comment>
<protein>
    <submittedName>
        <fullName evidence="1">Uncharacterized protein</fullName>
    </submittedName>
</protein>
<organism evidence="1 2">
    <name type="scientific">Rhodonellum psychrophilum GCM71 = DSM 17998</name>
    <dbReference type="NCBI Taxonomy" id="1123057"/>
    <lineage>
        <taxon>Bacteria</taxon>
        <taxon>Pseudomonadati</taxon>
        <taxon>Bacteroidota</taxon>
        <taxon>Cytophagia</taxon>
        <taxon>Cytophagales</taxon>
        <taxon>Cytophagaceae</taxon>
        <taxon>Rhodonellum</taxon>
    </lineage>
</organism>
<dbReference type="EMBL" id="AWXR01000022">
    <property type="protein sequence ID" value="ERM82728.1"/>
    <property type="molecule type" value="Genomic_DNA"/>
</dbReference>
<reference evidence="1 2" key="1">
    <citation type="journal article" date="2013" name="Genome Announc.">
        <title>Draft Genome Sequence of the Psychrophilic and Alkaliphilic Rhodonellum psychrophilum Strain GCM71T.</title>
        <authorList>
            <person name="Hauptmann A.L."/>
            <person name="Glaring M.A."/>
            <person name="Hallin P.F."/>
            <person name="Prieme A."/>
            <person name="Stougaard P."/>
        </authorList>
    </citation>
    <scope>NUCLEOTIDE SEQUENCE [LARGE SCALE GENOMIC DNA]</scope>
    <source>
        <strain evidence="1 2">GCM71</strain>
    </source>
</reference>
<proteinExistence type="predicted"/>
<dbReference type="Proteomes" id="UP000016843">
    <property type="component" value="Unassembled WGS sequence"/>
</dbReference>
<keyword evidence="2" id="KW-1185">Reference proteome</keyword>
<sequence length="86" mass="9821">MQLSASPNRQYAKIPKQSDFLAVSTLFVKTNAYFRFNQLAAILSPKKGKWFEGRLLFIPNSRNGLSIYFSLDAGKTPFHPKNQIKK</sequence>
<name>U5BXY6_9BACT</name>
<accession>U5BXY6</accession>
<gene>
    <name evidence="1" type="ORF">P872_04210</name>
</gene>